<feature type="region of interest" description="Disordered" evidence="1">
    <location>
        <begin position="129"/>
        <end position="149"/>
    </location>
</feature>
<accession>D9PLX3</accession>
<dbReference type="EMBL" id="ADZX01000776">
    <property type="protein sequence ID" value="EFK95443.1"/>
    <property type="molecule type" value="Genomic_DNA"/>
</dbReference>
<dbReference type="AlphaFoldDB" id="D9PLX3"/>
<dbReference type="Gene3D" id="3.20.20.140">
    <property type="entry name" value="Metal-dependent hydrolases"/>
    <property type="match status" value="1"/>
</dbReference>
<evidence type="ECO:0000259" key="2">
    <source>
        <dbReference type="Pfam" id="PF04909"/>
    </source>
</evidence>
<dbReference type="SUPFAM" id="SSF51556">
    <property type="entry name" value="Metallo-dependent hydrolases"/>
    <property type="match status" value="1"/>
</dbReference>
<feature type="domain" description="Amidohydrolase-related" evidence="2">
    <location>
        <begin position="2"/>
        <end position="115"/>
    </location>
</feature>
<dbReference type="GO" id="GO:0016787">
    <property type="term" value="F:hydrolase activity"/>
    <property type="evidence" value="ECO:0007669"/>
    <property type="project" value="UniProtKB-KW"/>
</dbReference>
<name>D9PLX3_9ZZZZ</name>
<keyword evidence="3" id="KW-0378">Hydrolase</keyword>
<dbReference type="InterPro" id="IPR032466">
    <property type="entry name" value="Metal_Hydrolase"/>
</dbReference>
<dbReference type="InterPro" id="IPR006680">
    <property type="entry name" value="Amidohydro-rel"/>
</dbReference>
<evidence type="ECO:0000256" key="1">
    <source>
        <dbReference type="SAM" id="MobiDB-lite"/>
    </source>
</evidence>
<gene>
    <name evidence="3" type="ORF">LDC_2549</name>
</gene>
<sequence length="149" mass="16654">MIWAHLGLGRIVRPVEGQLGIFERALANPGLKHLYLDISWDETAKYVTSSPEAVKRVAALINKYPDRFLFGSDVVAPASIDAPMAVYKAYEPLWKELTPEARHAVLFGNYERLFDAARVRVRAWEKANVGKPKPVPPPTPVSGYKSPQE</sequence>
<evidence type="ECO:0000313" key="3">
    <source>
        <dbReference type="EMBL" id="EFK95443.1"/>
    </source>
</evidence>
<reference evidence="3" key="2">
    <citation type="journal article" date="2011" name="Microb. Ecol.">
        <title>Taxonomic and Functional Metagenomic Profiling of the Microbial Community in the Anoxic Sediment of a Sub-saline Shallow Lake (Laguna de Carrizo, Central Spain).</title>
        <authorList>
            <person name="Ferrer M."/>
            <person name="Guazzaroni M.E."/>
            <person name="Richter M."/>
            <person name="Garcia-Salamanca A."/>
            <person name="Yarza P."/>
            <person name="Suarez-Suarez A."/>
            <person name="Solano J."/>
            <person name="Alcaide M."/>
            <person name="van Dillewijn P."/>
            <person name="Molina-Henares M.A."/>
            <person name="Lopez-Cortes N."/>
            <person name="Al-Ramahi Y."/>
            <person name="Guerrero C."/>
            <person name="Acosta A."/>
            <person name="de Eugenio L.I."/>
            <person name="Martinez V."/>
            <person name="Marques S."/>
            <person name="Rojo F."/>
            <person name="Santero E."/>
            <person name="Genilloud O."/>
            <person name="Perez-Perez J."/>
            <person name="Rossello-Mora R."/>
            <person name="Ramos J.L."/>
        </authorList>
    </citation>
    <scope>NUCLEOTIDE SEQUENCE</scope>
</reference>
<comment type="caution">
    <text evidence="3">The sequence shown here is derived from an EMBL/GenBank/DDBJ whole genome shotgun (WGS) entry which is preliminary data.</text>
</comment>
<organism evidence="3">
    <name type="scientific">sediment metagenome</name>
    <dbReference type="NCBI Taxonomy" id="749907"/>
    <lineage>
        <taxon>unclassified sequences</taxon>
        <taxon>metagenomes</taxon>
        <taxon>ecological metagenomes</taxon>
    </lineage>
</organism>
<proteinExistence type="predicted"/>
<dbReference type="Pfam" id="PF04909">
    <property type="entry name" value="Amidohydro_2"/>
    <property type="match status" value="1"/>
</dbReference>
<protein>
    <submittedName>
        <fullName evidence="3">Amidohydrolase 2</fullName>
    </submittedName>
</protein>
<reference evidence="3" key="1">
    <citation type="submission" date="2010-07" db="EMBL/GenBank/DDBJ databases">
        <authorList>
            <consortium name="CONSOLIDER consortium CSD2007-00005"/>
            <person name="Guazzaroni M.-E."/>
            <person name="Richter M."/>
            <person name="Garcia-Salamanca A."/>
            <person name="Yarza P."/>
            <person name="Ferrer M."/>
        </authorList>
    </citation>
    <scope>NUCLEOTIDE SEQUENCE</scope>
</reference>